<dbReference type="InterPro" id="IPR017938">
    <property type="entry name" value="Riboflavin_synthase-like_b-brl"/>
</dbReference>
<protein>
    <submittedName>
        <fullName evidence="10">Ferredoxin-NADP reductase</fullName>
    </submittedName>
</protein>
<dbReference type="Gene3D" id="2.40.30.10">
    <property type="entry name" value="Translation factors"/>
    <property type="match status" value="1"/>
</dbReference>
<accession>A0A7W7Q801</accession>
<dbReference type="EMBL" id="JACHJQ010000005">
    <property type="protein sequence ID" value="MBB4908740.1"/>
    <property type="molecule type" value="Genomic_DNA"/>
</dbReference>
<keyword evidence="3" id="KW-0001">2Fe-2S</keyword>
<keyword evidence="7" id="KW-0408">Iron</keyword>
<evidence type="ECO:0000259" key="9">
    <source>
        <dbReference type="PROSITE" id="PS51384"/>
    </source>
</evidence>
<dbReference type="InterPro" id="IPR001041">
    <property type="entry name" value="2Fe-2S_ferredoxin-type"/>
</dbReference>
<evidence type="ECO:0000256" key="1">
    <source>
        <dbReference type="ARBA" id="ARBA00001974"/>
    </source>
</evidence>
<keyword evidence="4" id="KW-0479">Metal-binding</keyword>
<dbReference type="GO" id="GO:0051537">
    <property type="term" value="F:2 iron, 2 sulfur cluster binding"/>
    <property type="evidence" value="ECO:0007669"/>
    <property type="project" value="UniProtKB-KW"/>
</dbReference>
<keyword evidence="6" id="KW-0560">Oxidoreductase</keyword>
<dbReference type="Gene3D" id="3.10.20.30">
    <property type="match status" value="1"/>
</dbReference>
<keyword evidence="8" id="KW-0411">Iron-sulfur</keyword>
<dbReference type="InterPro" id="IPR012675">
    <property type="entry name" value="Beta-grasp_dom_sf"/>
</dbReference>
<dbReference type="PROSITE" id="PS51384">
    <property type="entry name" value="FAD_FR"/>
    <property type="match status" value="1"/>
</dbReference>
<evidence type="ECO:0000256" key="3">
    <source>
        <dbReference type="ARBA" id="ARBA00022714"/>
    </source>
</evidence>
<dbReference type="PANTHER" id="PTHR47354">
    <property type="entry name" value="NADH OXIDOREDUCTASE HCR"/>
    <property type="match status" value="1"/>
</dbReference>
<dbReference type="PANTHER" id="PTHR47354:SF6">
    <property type="entry name" value="NADH OXIDOREDUCTASE HCR"/>
    <property type="match status" value="1"/>
</dbReference>
<feature type="domain" description="FAD-binding FR-type" evidence="9">
    <location>
        <begin position="40"/>
        <end position="142"/>
    </location>
</feature>
<dbReference type="RefSeq" id="WP_184812853.1">
    <property type="nucleotide sequence ID" value="NZ_JACHJQ010000005.1"/>
</dbReference>
<evidence type="ECO:0000313" key="10">
    <source>
        <dbReference type="EMBL" id="MBB4908740.1"/>
    </source>
</evidence>
<dbReference type="InterPro" id="IPR036010">
    <property type="entry name" value="2Fe-2S_ferredoxin-like_sf"/>
</dbReference>
<name>A0A7W7Q801_9PSEU</name>
<dbReference type="Pfam" id="PF00175">
    <property type="entry name" value="NAD_binding_1"/>
    <property type="match status" value="1"/>
</dbReference>
<organism evidence="10 11">
    <name type="scientific">Actinophytocola algeriensis</name>
    <dbReference type="NCBI Taxonomy" id="1768010"/>
    <lineage>
        <taxon>Bacteria</taxon>
        <taxon>Bacillati</taxon>
        <taxon>Actinomycetota</taxon>
        <taxon>Actinomycetes</taxon>
        <taxon>Pseudonocardiales</taxon>
        <taxon>Pseudonocardiaceae</taxon>
    </lineage>
</organism>
<comment type="cofactor">
    <cofactor evidence="1">
        <name>FAD</name>
        <dbReference type="ChEBI" id="CHEBI:57692"/>
    </cofactor>
</comment>
<dbReference type="GO" id="GO:0016491">
    <property type="term" value="F:oxidoreductase activity"/>
    <property type="evidence" value="ECO:0007669"/>
    <property type="project" value="UniProtKB-KW"/>
</dbReference>
<dbReference type="InterPro" id="IPR050415">
    <property type="entry name" value="MRET"/>
</dbReference>
<dbReference type="SUPFAM" id="SSF63380">
    <property type="entry name" value="Riboflavin synthase domain-like"/>
    <property type="match status" value="1"/>
</dbReference>
<dbReference type="CDD" id="cd00207">
    <property type="entry name" value="fer2"/>
    <property type="match status" value="1"/>
</dbReference>
<dbReference type="PRINTS" id="PR00410">
    <property type="entry name" value="PHEHYDRXLASE"/>
</dbReference>
<dbReference type="InterPro" id="IPR039261">
    <property type="entry name" value="FNR_nucleotide-bd"/>
</dbReference>
<comment type="caution">
    <text evidence="10">The sequence shown here is derived from an EMBL/GenBank/DDBJ whole genome shotgun (WGS) entry which is preliminary data.</text>
</comment>
<dbReference type="CDD" id="cd06216">
    <property type="entry name" value="FNR_iron_sulfur_binding_2"/>
    <property type="match status" value="1"/>
</dbReference>
<dbReference type="Proteomes" id="UP000520767">
    <property type="component" value="Unassembled WGS sequence"/>
</dbReference>
<evidence type="ECO:0000256" key="5">
    <source>
        <dbReference type="ARBA" id="ARBA00022827"/>
    </source>
</evidence>
<evidence type="ECO:0000256" key="7">
    <source>
        <dbReference type="ARBA" id="ARBA00023004"/>
    </source>
</evidence>
<evidence type="ECO:0000256" key="8">
    <source>
        <dbReference type="ARBA" id="ARBA00023014"/>
    </source>
</evidence>
<dbReference type="InterPro" id="IPR001433">
    <property type="entry name" value="OxRdtase_FAD/NAD-bd"/>
</dbReference>
<dbReference type="InterPro" id="IPR017927">
    <property type="entry name" value="FAD-bd_FR_type"/>
</dbReference>
<dbReference type="SUPFAM" id="SSF52343">
    <property type="entry name" value="Ferredoxin reductase-like, C-terminal NADP-linked domain"/>
    <property type="match status" value="1"/>
</dbReference>
<dbReference type="GO" id="GO:0046872">
    <property type="term" value="F:metal ion binding"/>
    <property type="evidence" value="ECO:0007669"/>
    <property type="project" value="UniProtKB-KW"/>
</dbReference>
<keyword evidence="5" id="KW-0274">FAD</keyword>
<evidence type="ECO:0000256" key="4">
    <source>
        <dbReference type="ARBA" id="ARBA00022723"/>
    </source>
</evidence>
<evidence type="ECO:0000256" key="2">
    <source>
        <dbReference type="ARBA" id="ARBA00022630"/>
    </source>
</evidence>
<dbReference type="Pfam" id="PF00111">
    <property type="entry name" value="Fer2"/>
    <property type="match status" value="1"/>
</dbReference>
<dbReference type="AlphaFoldDB" id="A0A7W7Q801"/>
<gene>
    <name evidence="10" type="ORF">FHR82_004993</name>
</gene>
<proteinExistence type="predicted"/>
<dbReference type="SUPFAM" id="SSF54292">
    <property type="entry name" value="2Fe-2S ferredoxin-like"/>
    <property type="match status" value="1"/>
</dbReference>
<evidence type="ECO:0000256" key="6">
    <source>
        <dbReference type="ARBA" id="ARBA00023002"/>
    </source>
</evidence>
<reference evidence="10 11" key="1">
    <citation type="submission" date="2020-08" db="EMBL/GenBank/DDBJ databases">
        <title>Genomic Encyclopedia of Type Strains, Phase III (KMG-III): the genomes of soil and plant-associated and newly described type strains.</title>
        <authorList>
            <person name="Whitman W."/>
        </authorList>
    </citation>
    <scope>NUCLEOTIDE SEQUENCE [LARGE SCALE GENOMIC DNA]</scope>
    <source>
        <strain evidence="10 11">CECT 8960</strain>
    </source>
</reference>
<sequence>MKNHDTGLTRRFLASRVVTALAEPHGVDRYLNLVNPLWSVRDVRARVVAIARRTPDTVTMTLRPNGLWAGARAGQYVRFGVDIDGVRRIRCFSLAGSAAGAGPLEITAKVNPAGTVTRWLATRARPGLLVHLSQAEGEFTLPDQVGPHVLLISGGSGITPTMSIARTLRDVRYPGRVTILHYARTPDDVVYRAELARLARTCPRFTVTYRYTGSKRNGHFRAQHLRAITPDYADAHAFVCGPAGLLDAVSRHWAAEGISDRLRIERFTVAGAPFLGDPGTVAGELWFSRSGIRVPGDGRTLLEQAEAAGLRPAFGCRMGICHTCGSHKPEGPVRDVRTGVISAEPDEQVRLCVNTPAGDVEIAI</sequence>
<dbReference type="Gene3D" id="3.40.50.80">
    <property type="entry name" value="Nucleotide-binding domain of ferredoxin-NADP reductase (FNR) module"/>
    <property type="match status" value="1"/>
</dbReference>
<keyword evidence="11" id="KW-1185">Reference proteome</keyword>
<keyword evidence="2" id="KW-0285">Flavoprotein</keyword>
<evidence type="ECO:0000313" key="11">
    <source>
        <dbReference type="Proteomes" id="UP000520767"/>
    </source>
</evidence>